<dbReference type="OrthoDB" id="3269637at2759"/>
<feature type="domain" description="HNH nuclease" evidence="1">
    <location>
        <begin position="19"/>
        <end position="75"/>
    </location>
</feature>
<protein>
    <recommendedName>
        <fullName evidence="1">HNH nuclease domain-containing protein</fullName>
    </recommendedName>
</protein>
<dbReference type="InterPro" id="IPR003615">
    <property type="entry name" value="HNH_nuc"/>
</dbReference>
<evidence type="ECO:0000259" key="1">
    <source>
        <dbReference type="Pfam" id="PF13391"/>
    </source>
</evidence>
<dbReference type="InParanoid" id="A0A0C3BB09"/>
<name>A0A0C3BB09_PILCF</name>
<gene>
    <name evidence="2" type="ORF">PILCRDRAFT_828215</name>
</gene>
<evidence type="ECO:0000313" key="2">
    <source>
        <dbReference type="EMBL" id="KIM74517.1"/>
    </source>
</evidence>
<organism evidence="2 3">
    <name type="scientific">Piloderma croceum (strain F 1598)</name>
    <dbReference type="NCBI Taxonomy" id="765440"/>
    <lineage>
        <taxon>Eukaryota</taxon>
        <taxon>Fungi</taxon>
        <taxon>Dikarya</taxon>
        <taxon>Basidiomycota</taxon>
        <taxon>Agaricomycotina</taxon>
        <taxon>Agaricomycetes</taxon>
        <taxon>Agaricomycetidae</taxon>
        <taxon>Atheliales</taxon>
        <taxon>Atheliaceae</taxon>
        <taxon>Piloderma</taxon>
    </lineage>
</organism>
<proteinExistence type="predicted"/>
<dbReference type="EMBL" id="KN833060">
    <property type="protein sequence ID" value="KIM74517.1"/>
    <property type="molecule type" value="Genomic_DNA"/>
</dbReference>
<reference evidence="3" key="2">
    <citation type="submission" date="2015-01" db="EMBL/GenBank/DDBJ databases">
        <title>Evolutionary Origins and Diversification of the Mycorrhizal Mutualists.</title>
        <authorList>
            <consortium name="DOE Joint Genome Institute"/>
            <consortium name="Mycorrhizal Genomics Consortium"/>
            <person name="Kohler A."/>
            <person name="Kuo A."/>
            <person name="Nagy L.G."/>
            <person name="Floudas D."/>
            <person name="Copeland A."/>
            <person name="Barry K.W."/>
            <person name="Cichocki N."/>
            <person name="Veneault-Fourrey C."/>
            <person name="LaButti K."/>
            <person name="Lindquist E.A."/>
            <person name="Lipzen A."/>
            <person name="Lundell T."/>
            <person name="Morin E."/>
            <person name="Murat C."/>
            <person name="Riley R."/>
            <person name="Ohm R."/>
            <person name="Sun H."/>
            <person name="Tunlid A."/>
            <person name="Henrissat B."/>
            <person name="Grigoriev I.V."/>
            <person name="Hibbett D.S."/>
            <person name="Martin F."/>
        </authorList>
    </citation>
    <scope>NUCLEOTIDE SEQUENCE [LARGE SCALE GENOMIC DNA]</scope>
    <source>
        <strain evidence="3">F 1598</strain>
    </source>
</reference>
<reference evidence="2 3" key="1">
    <citation type="submission" date="2014-04" db="EMBL/GenBank/DDBJ databases">
        <authorList>
            <consortium name="DOE Joint Genome Institute"/>
            <person name="Kuo A."/>
            <person name="Tarkka M."/>
            <person name="Buscot F."/>
            <person name="Kohler A."/>
            <person name="Nagy L.G."/>
            <person name="Floudas D."/>
            <person name="Copeland A."/>
            <person name="Barry K.W."/>
            <person name="Cichocki N."/>
            <person name="Veneault-Fourrey C."/>
            <person name="LaButti K."/>
            <person name="Lindquist E.A."/>
            <person name="Lipzen A."/>
            <person name="Lundell T."/>
            <person name="Morin E."/>
            <person name="Murat C."/>
            <person name="Sun H."/>
            <person name="Tunlid A."/>
            <person name="Henrissat B."/>
            <person name="Grigoriev I.V."/>
            <person name="Hibbett D.S."/>
            <person name="Martin F."/>
            <person name="Nordberg H.P."/>
            <person name="Cantor M.N."/>
            <person name="Hua S.X."/>
        </authorList>
    </citation>
    <scope>NUCLEOTIDE SEQUENCE [LARGE SCALE GENOMIC DNA]</scope>
    <source>
        <strain evidence="2 3">F 1598</strain>
    </source>
</reference>
<dbReference type="Pfam" id="PF13391">
    <property type="entry name" value="HNH_2"/>
    <property type="match status" value="1"/>
</dbReference>
<dbReference type="HOGENOM" id="CLU_2469906_0_0_1"/>
<keyword evidence="3" id="KW-1185">Reference proteome</keyword>
<evidence type="ECO:0000313" key="3">
    <source>
        <dbReference type="Proteomes" id="UP000054166"/>
    </source>
</evidence>
<dbReference type="AlphaFoldDB" id="A0A0C3BB09"/>
<dbReference type="Proteomes" id="UP000054166">
    <property type="component" value="Unassembled WGS sequence"/>
</dbReference>
<sequence>MATSQMDFRLVLIDRDGSCVVTGDIADDCDASHCLPHTKGDQYITDLMTYRSSEADIVRDISDPKNGLLLWRSLRARVGSGKSAFLRE</sequence>
<accession>A0A0C3BB09</accession>